<organism evidence="3 4">
    <name type="scientific">Geodermatophilus amargosae</name>
    <dbReference type="NCBI Taxonomy" id="1296565"/>
    <lineage>
        <taxon>Bacteria</taxon>
        <taxon>Bacillati</taxon>
        <taxon>Actinomycetota</taxon>
        <taxon>Actinomycetes</taxon>
        <taxon>Geodermatophilales</taxon>
        <taxon>Geodermatophilaceae</taxon>
        <taxon>Geodermatophilus</taxon>
    </lineage>
</organism>
<gene>
    <name evidence="3" type="ORF">SAMN05660657_02908</name>
</gene>
<protein>
    <submittedName>
        <fullName evidence="3">Uncharacterized protein</fullName>
    </submittedName>
</protein>
<evidence type="ECO:0000256" key="2">
    <source>
        <dbReference type="SAM" id="SignalP"/>
    </source>
</evidence>
<feature type="region of interest" description="Disordered" evidence="1">
    <location>
        <begin position="61"/>
        <end position="96"/>
    </location>
</feature>
<dbReference type="OrthoDB" id="5179970at2"/>
<feature type="signal peptide" evidence="2">
    <location>
        <begin position="1"/>
        <end position="27"/>
    </location>
</feature>
<reference evidence="4" key="1">
    <citation type="submission" date="2016-10" db="EMBL/GenBank/DDBJ databases">
        <authorList>
            <person name="Varghese N."/>
            <person name="Submissions S."/>
        </authorList>
    </citation>
    <scope>NUCLEOTIDE SEQUENCE [LARGE SCALE GENOMIC DNA]</scope>
    <source>
        <strain evidence="4">DSM 46136</strain>
    </source>
</reference>
<evidence type="ECO:0000313" key="4">
    <source>
        <dbReference type="Proteomes" id="UP000199546"/>
    </source>
</evidence>
<dbReference type="AlphaFoldDB" id="A0A1I7AP82"/>
<feature type="chain" id="PRO_5039082449" evidence="2">
    <location>
        <begin position="28"/>
        <end position="213"/>
    </location>
</feature>
<name>A0A1I7AP82_9ACTN</name>
<evidence type="ECO:0000256" key="1">
    <source>
        <dbReference type="SAM" id="MobiDB-lite"/>
    </source>
</evidence>
<dbReference type="Proteomes" id="UP000199546">
    <property type="component" value="Unassembled WGS sequence"/>
</dbReference>
<keyword evidence="2" id="KW-0732">Signal</keyword>
<evidence type="ECO:0000313" key="3">
    <source>
        <dbReference type="EMBL" id="SFT76603.1"/>
    </source>
</evidence>
<keyword evidence="4" id="KW-1185">Reference proteome</keyword>
<proteinExistence type="predicted"/>
<feature type="compositionally biased region" description="Polar residues" evidence="1">
    <location>
        <begin position="63"/>
        <end position="80"/>
    </location>
</feature>
<dbReference type="RefSeq" id="WP_093580164.1">
    <property type="nucleotide sequence ID" value="NZ_FPBA01000010.1"/>
</dbReference>
<accession>A0A1I7AP82</accession>
<sequence>MRAAVRTAAIATLSVTAMGLGTPLALAHGEGGSASSGGSYGASYDRGDGRDGVRAASYINRDTGATTENPDVNRGSSCANPDQYDRQRLSDPGTANRNVHNDACFLDRQGQKVNGPASFQSSGVGFISACPDPDGAGPEYSRLSDTNRDGRNDLCFQSSYQMTGAAGDLEFHARLNNNTTAGTQYVVWCADADANGCRDERVKDDITIKWTNG</sequence>
<dbReference type="EMBL" id="FPBA01000010">
    <property type="protein sequence ID" value="SFT76603.1"/>
    <property type="molecule type" value="Genomic_DNA"/>
</dbReference>